<proteinExistence type="predicted"/>
<protein>
    <recommendedName>
        <fullName evidence="3">Integrase</fullName>
    </recommendedName>
</protein>
<evidence type="ECO:0000313" key="1">
    <source>
        <dbReference type="EMBL" id="RAS38327.1"/>
    </source>
</evidence>
<dbReference type="AlphaFoldDB" id="A0A329CW16"/>
<gene>
    <name evidence="1" type="ORF">BX591_102625</name>
</gene>
<dbReference type="EMBL" id="QLTK01000002">
    <property type="protein sequence ID" value="RAS38327.1"/>
    <property type="molecule type" value="Genomic_DNA"/>
</dbReference>
<evidence type="ECO:0008006" key="3">
    <source>
        <dbReference type="Google" id="ProtNLM"/>
    </source>
</evidence>
<sequence length="1164" mass="131496">MINPYRQEPVFLQHGKRLHRNVRRALYEAADTLLDKYQLNDIDLAEVTTKAYPMGGFPKFILYKTLAREDVRFGVEYVQNAFDIAMGGTFDVTPEQFYKFTLAPSEGEFAYKRTYAARMKKGACLFLLSLHRQKCIVLPFSFDWPSIGEEGRRLEIGSELCSSLLSFIRTLNSQSDELPHPAFASISNGRKGREYFLSYGTKLLLATGWHRPQDANVEELMELKEKGEHAGNFGVFTAPPYRMLIDVLGKRFGSDFGISVSDWSDKLSDRRQKMVPVEGNVAKKSKGAQYSKIKKSSAFSNVPKRSRPRPLRSAVDPKILERFCGRDDIDVIEEALRMQPIANASLEILEKTTTLPGLNCNIKEFSKTWVILERVFLEKIRTESTGELRRAIGWLNIYLFWYLPYWFERHPEAKFEFPDEPKKLAASVFISRLLSVAESMPLTFFELMDTMRDNREWVNNSYYGTLIQLERFFEFLENNADRLPGCAGFKQPLPREDFPPTSRYANSNKPPIPSILFGTLLSYTEAIQAHLYVILERLLSGELNGAVLRRCIRRRTILDTFELAELFGISIPVLFVNGKAIPLRFIPDCLALSNFRVKVGGKADYCLLPQPHALNQIIVALYTGLRHNHIQWLDVDTFDRLVNVSHGDFTLLYVNTDKTMAGAWTPHVNIEVIEVLRAQRSWRKLIDEPGFNDGIFYNNNQNTKWEKIVPLFSSYRDGRPHNDSRYETVWKSLMAGLHGMLPELGVNGLVKLCELVPPNVGFNNPNIKERRLSYGQFCDDNRATVCELGLATNITPHSSRISVVSQNVQFLPAELIGKAITGQKRTSVFYYTKIEPSFLEDARVHQAMALRKKGFSSGPLGVEGHQRPGSPNFIDAGAVNSRLAESLRENLEETLISYGCMSLTINENGKNGLDVLRETNAANAVENKTEICPFGNVCPPDVIKRWRGIGRCGLCEYAVRSIDHAPAVSAKVHSMQEELDSLTEKLVGAMKTDPPTYSAGELDELEAERLRVGEELAGWKVNEELLYTIYEKVKSGEETRRWIVQKPEIITRQLKRVQSPSNLTSYTLLRLDECVAYPTLDNPVIRARFDILRRTLLALGGRASEAFSMQTCVAPAAECAGLIRTLVEANSLTIESLDAIINGALPESAMPVRLGLVGKGDSHE</sequence>
<dbReference type="RefSeq" id="WP_146749732.1">
    <property type="nucleotide sequence ID" value="NZ_CADFFP010000001.1"/>
</dbReference>
<reference evidence="1 2" key="1">
    <citation type="submission" date="2018-06" db="EMBL/GenBank/DDBJ databases">
        <title>Genomic Encyclopedia of Type Strains, Phase III (KMG-III): the genomes of soil and plant-associated and newly described type strains.</title>
        <authorList>
            <person name="Whitman W."/>
        </authorList>
    </citation>
    <scope>NUCLEOTIDE SEQUENCE [LARGE SCALE GENOMIC DNA]</scope>
    <source>
        <strain evidence="1 2">LMG 23644</strain>
    </source>
</reference>
<name>A0A329CW16_9BURK</name>
<evidence type="ECO:0000313" key="2">
    <source>
        <dbReference type="Proteomes" id="UP000248918"/>
    </source>
</evidence>
<organism evidence="1 2">
    <name type="scientific">Paraburkholderia bryophila</name>
    <dbReference type="NCBI Taxonomy" id="420952"/>
    <lineage>
        <taxon>Bacteria</taxon>
        <taxon>Pseudomonadati</taxon>
        <taxon>Pseudomonadota</taxon>
        <taxon>Betaproteobacteria</taxon>
        <taxon>Burkholderiales</taxon>
        <taxon>Burkholderiaceae</taxon>
        <taxon>Paraburkholderia</taxon>
    </lineage>
</organism>
<accession>A0A329CW16</accession>
<dbReference type="OrthoDB" id="9145918at2"/>
<comment type="caution">
    <text evidence="1">The sequence shown here is derived from an EMBL/GenBank/DDBJ whole genome shotgun (WGS) entry which is preliminary data.</text>
</comment>
<dbReference type="Proteomes" id="UP000248918">
    <property type="component" value="Unassembled WGS sequence"/>
</dbReference>